<dbReference type="InterPro" id="IPR051533">
    <property type="entry name" value="WaaL-like"/>
</dbReference>
<evidence type="ECO:0000256" key="4">
    <source>
        <dbReference type="ARBA" id="ARBA00022803"/>
    </source>
</evidence>
<proteinExistence type="predicted"/>
<keyword evidence="4 7" id="KW-0802">TPR repeat</keyword>
<reference evidence="11 12" key="1">
    <citation type="submission" date="2019-03" db="EMBL/GenBank/DDBJ databases">
        <title>Lake Tanganyika Metagenome-Assembled Genomes (MAGs).</title>
        <authorList>
            <person name="Tran P."/>
        </authorList>
    </citation>
    <scope>NUCLEOTIDE SEQUENCE [LARGE SCALE GENOMIC DNA]</scope>
    <source>
        <strain evidence="11">K_DeepCast_65m_m2_236</strain>
    </source>
</reference>
<keyword evidence="6 9" id="KW-0472">Membrane</keyword>
<dbReference type="PROSITE" id="PS50005">
    <property type="entry name" value="TPR"/>
    <property type="match status" value="1"/>
</dbReference>
<dbReference type="AlphaFoldDB" id="A0A938BPA3"/>
<dbReference type="InterPro" id="IPR013105">
    <property type="entry name" value="TPR_2"/>
</dbReference>
<feature type="domain" description="O-antigen ligase-related" evidence="10">
    <location>
        <begin position="8"/>
        <end position="122"/>
    </location>
</feature>
<keyword evidence="5 9" id="KW-1133">Transmembrane helix</keyword>
<feature type="transmembrane region" description="Helical" evidence="9">
    <location>
        <begin position="115"/>
        <end position="137"/>
    </location>
</feature>
<comment type="subcellular location">
    <subcellularLocation>
        <location evidence="1">Membrane</location>
        <topology evidence="1">Multi-pass membrane protein</topology>
    </subcellularLocation>
</comment>
<organism evidence="11 12">
    <name type="scientific">Candidatus Tanganyikabacteria bacterium</name>
    <dbReference type="NCBI Taxonomy" id="2961651"/>
    <lineage>
        <taxon>Bacteria</taxon>
        <taxon>Bacillati</taxon>
        <taxon>Candidatus Sericytochromatia</taxon>
        <taxon>Candidatus Tanganyikabacteria</taxon>
    </lineage>
</organism>
<protein>
    <submittedName>
        <fullName evidence="11">Tetratricopeptide repeat protein</fullName>
    </submittedName>
</protein>
<evidence type="ECO:0000256" key="5">
    <source>
        <dbReference type="ARBA" id="ARBA00022989"/>
    </source>
</evidence>
<dbReference type="EMBL" id="VGJX01000924">
    <property type="protein sequence ID" value="MBM3276228.1"/>
    <property type="molecule type" value="Genomic_DNA"/>
</dbReference>
<feature type="compositionally biased region" description="Low complexity" evidence="8">
    <location>
        <begin position="366"/>
        <end position="381"/>
    </location>
</feature>
<evidence type="ECO:0000259" key="10">
    <source>
        <dbReference type="Pfam" id="PF04932"/>
    </source>
</evidence>
<dbReference type="GO" id="GO:0016020">
    <property type="term" value="C:membrane"/>
    <property type="evidence" value="ECO:0007669"/>
    <property type="project" value="UniProtKB-SubCell"/>
</dbReference>
<dbReference type="InterPro" id="IPR011990">
    <property type="entry name" value="TPR-like_helical_dom_sf"/>
</dbReference>
<evidence type="ECO:0000313" key="11">
    <source>
        <dbReference type="EMBL" id="MBM3276228.1"/>
    </source>
</evidence>
<dbReference type="Gene3D" id="1.25.40.10">
    <property type="entry name" value="Tetratricopeptide repeat domain"/>
    <property type="match status" value="1"/>
</dbReference>
<evidence type="ECO:0000256" key="6">
    <source>
        <dbReference type="ARBA" id="ARBA00023136"/>
    </source>
</evidence>
<evidence type="ECO:0000256" key="2">
    <source>
        <dbReference type="ARBA" id="ARBA00022692"/>
    </source>
</evidence>
<evidence type="ECO:0000256" key="1">
    <source>
        <dbReference type="ARBA" id="ARBA00004141"/>
    </source>
</evidence>
<dbReference type="InterPro" id="IPR007016">
    <property type="entry name" value="O-antigen_ligase-rel_domated"/>
</dbReference>
<dbReference type="SMART" id="SM00028">
    <property type="entry name" value="TPR"/>
    <property type="match status" value="2"/>
</dbReference>
<evidence type="ECO:0000313" key="12">
    <source>
        <dbReference type="Proteomes" id="UP000703893"/>
    </source>
</evidence>
<dbReference type="Pfam" id="PF07719">
    <property type="entry name" value="TPR_2"/>
    <property type="match status" value="1"/>
</dbReference>
<keyword evidence="3" id="KW-0677">Repeat</keyword>
<dbReference type="Proteomes" id="UP000703893">
    <property type="component" value="Unassembled WGS sequence"/>
</dbReference>
<feature type="non-terminal residue" evidence="11">
    <location>
        <position position="1"/>
    </location>
</feature>
<keyword evidence="2 9" id="KW-0812">Transmembrane</keyword>
<dbReference type="Pfam" id="PF04932">
    <property type="entry name" value="Wzy_C"/>
    <property type="match status" value="1"/>
</dbReference>
<sequence>LSRLSRSTWIALALGGTVGLAAMGGLAYSAGVTPDMLKQKVMSTWTIKQRFVAWEVAAKMATDKPLVGHGIGTYKIKYFSYLAALYQQKGEPIPTYMHHRYVQAHNDFVQLAGEMGFVGLVAGITVLVLFWIAIPRYIWRRRPPPTEGLLLMAALLGTFGMSVFAVSGFPFHIAASSAAWTTIAAMAGAHLWAERRRTVLAAQEATAAAAGPQWGGLPLEARWALTGAISVFAVAMMAVIYFPFRADELTKDGMERYKNGQVVDAGKVLQQAIQLDPERGDARLVMGIVLAMLNKFPEAEQQLVRSQSSYDDVTLHYYLGRVYEAMAKPDEARREYHRALSYFPEGTEVRNVVQERLAVMDGKPTGSAAPAAASGSPAASK</sequence>
<dbReference type="PANTHER" id="PTHR37422:SF13">
    <property type="entry name" value="LIPOPOLYSACCHARIDE BIOSYNTHESIS PROTEIN PA4999-RELATED"/>
    <property type="match status" value="1"/>
</dbReference>
<dbReference type="Pfam" id="PF14559">
    <property type="entry name" value="TPR_19"/>
    <property type="match status" value="1"/>
</dbReference>
<feature type="transmembrane region" description="Helical" evidence="9">
    <location>
        <begin position="149"/>
        <end position="167"/>
    </location>
</feature>
<evidence type="ECO:0000256" key="8">
    <source>
        <dbReference type="SAM" id="MobiDB-lite"/>
    </source>
</evidence>
<comment type="caution">
    <text evidence="11">The sequence shown here is derived from an EMBL/GenBank/DDBJ whole genome shotgun (WGS) entry which is preliminary data.</text>
</comment>
<dbReference type="PANTHER" id="PTHR37422">
    <property type="entry name" value="TEICHURONIC ACID BIOSYNTHESIS PROTEIN TUAE"/>
    <property type="match status" value="1"/>
</dbReference>
<feature type="transmembrane region" description="Helical" evidence="9">
    <location>
        <begin position="223"/>
        <end position="244"/>
    </location>
</feature>
<evidence type="ECO:0000256" key="3">
    <source>
        <dbReference type="ARBA" id="ARBA00022737"/>
    </source>
</evidence>
<evidence type="ECO:0000256" key="9">
    <source>
        <dbReference type="SAM" id="Phobius"/>
    </source>
</evidence>
<feature type="transmembrane region" description="Helical" evidence="9">
    <location>
        <begin position="173"/>
        <end position="193"/>
    </location>
</feature>
<dbReference type="InterPro" id="IPR019734">
    <property type="entry name" value="TPR_rpt"/>
</dbReference>
<name>A0A938BPA3_9BACT</name>
<accession>A0A938BPA3</accession>
<feature type="region of interest" description="Disordered" evidence="8">
    <location>
        <begin position="361"/>
        <end position="381"/>
    </location>
</feature>
<dbReference type="SUPFAM" id="SSF48452">
    <property type="entry name" value="TPR-like"/>
    <property type="match status" value="1"/>
</dbReference>
<feature type="repeat" description="TPR" evidence="7">
    <location>
        <begin position="313"/>
        <end position="346"/>
    </location>
</feature>
<evidence type="ECO:0000256" key="7">
    <source>
        <dbReference type="PROSITE-ProRule" id="PRU00339"/>
    </source>
</evidence>
<gene>
    <name evidence="11" type="ORF">FJZ00_13825</name>
</gene>